<dbReference type="Gene3D" id="3.40.50.150">
    <property type="entry name" value="Vaccinia Virus protein VP39"/>
    <property type="match status" value="1"/>
</dbReference>
<dbReference type="PANTHER" id="PTHR43861:SF1">
    <property type="entry name" value="TRANS-ACONITATE 2-METHYLTRANSFERASE"/>
    <property type="match status" value="1"/>
</dbReference>
<proteinExistence type="predicted"/>
<dbReference type="Proteomes" id="UP001359485">
    <property type="component" value="Unassembled WGS sequence"/>
</dbReference>
<protein>
    <recommendedName>
        <fullName evidence="3">Juvenile hormone acid methyltransferase</fullName>
    </recommendedName>
</protein>
<evidence type="ECO:0000313" key="2">
    <source>
        <dbReference type="Proteomes" id="UP001359485"/>
    </source>
</evidence>
<reference evidence="1 2" key="1">
    <citation type="submission" date="2023-09" db="EMBL/GenBank/DDBJ databases">
        <title>Genomes of two closely related lineages of the louse Polyplax serrata with different host specificities.</title>
        <authorList>
            <person name="Martinu J."/>
            <person name="Tarabai H."/>
            <person name="Stefka J."/>
            <person name="Hypsa V."/>
        </authorList>
    </citation>
    <scope>NUCLEOTIDE SEQUENCE [LARGE SCALE GENOMIC DNA]</scope>
    <source>
        <strain evidence="1">98ZLc_SE</strain>
    </source>
</reference>
<organism evidence="1 2">
    <name type="scientific">Polyplax serrata</name>
    <name type="common">Common mouse louse</name>
    <dbReference type="NCBI Taxonomy" id="468196"/>
    <lineage>
        <taxon>Eukaryota</taxon>
        <taxon>Metazoa</taxon>
        <taxon>Ecdysozoa</taxon>
        <taxon>Arthropoda</taxon>
        <taxon>Hexapoda</taxon>
        <taxon>Insecta</taxon>
        <taxon>Pterygota</taxon>
        <taxon>Neoptera</taxon>
        <taxon>Paraneoptera</taxon>
        <taxon>Psocodea</taxon>
        <taxon>Troctomorpha</taxon>
        <taxon>Phthiraptera</taxon>
        <taxon>Anoplura</taxon>
        <taxon>Polyplacidae</taxon>
        <taxon>Polyplax</taxon>
    </lineage>
</organism>
<dbReference type="SUPFAM" id="SSF53335">
    <property type="entry name" value="S-adenosyl-L-methionine-dependent methyltransferases"/>
    <property type="match status" value="1"/>
</dbReference>
<evidence type="ECO:0008006" key="3">
    <source>
        <dbReference type="Google" id="ProtNLM"/>
    </source>
</evidence>
<sequence>MENAELYSAASGMQKKDAEEILTEFRDKLNWSRNVRILDVGCGSGEVTTEIILPQLPKDFQEMIGLDVSTDMVKHARNVHSQFNVNFIQFDIAKKSDQITREIMKSIGLSKNINPHQKEKQKPDDENIKTATSSRMIVDYQGIPPLDNKKTPEFDIVFSFYCLHWVTNQKVALRNIFKLLKPGGEALFTFLAQSPIFTLYRALSKTTPWKDYMQDVEQYIPFYQDADSPVEKFVEIVKAIGFTVLTSECRERDYVFENSSSLRNAIVAVNPFLSRIPSSLRKDYISECLYQTKILNLVSVKNNRYRVTYKLMVAHVKKPEH</sequence>
<dbReference type="Pfam" id="PF13489">
    <property type="entry name" value="Methyltransf_23"/>
    <property type="match status" value="1"/>
</dbReference>
<name>A0ABR1BDW2_POLSC</name>
<dbReference type="PANTHER" id="PTHR43861">
    <property type="entry name" value="TRANS-ACONITATE 2-METHYLTRANSFERASE-RELATED"/>
    <property type="match status" value="1"/>
</dbReference>
<gene>
    <name evidence="1" type="ORF">RUM44_011853</name>
</gene>
<dbReference type="InterPro" id="IPR029063">
    <property type="entry name" value="SAM-dependent_MTases_sf"/>
</dbReference>
<keyword evidence="2" id="KW-1185">Reference proteome</keyword>
<accession>A0ABR1BDW2</accession>
<dbReference type="CDD" id="cd02440">
    <property type="entry name" value="AdoMet_MTases"/>
    <property type="match status" value="1"/>
</dbReference>
<evidence type="ECO:0000313" key="1">
    <source>
        <dbReference type="EMBL" id="KAK6640167.1"/>
    </source>
</evidence>
<comment type="caution">
    <text evidence="1">The sequence shown here is derived from an EMBL/GenBank/DDBJ whole genome shotgun (WGS) entry which is preliminary data.</text>
</comment>
<dbReference type="EMBL" id="JAWJWF010000001">
    <property type="protein sequence ID" value="KAK6640167.1"/>
    <property type="molecule type" value="Genomic_DNA"/>
</dbReference>